<dbReference type="PATRIC" id="fig|1454001.3.peg.1862"/>
<comment type="caution">
    <text evidence="1">The sequence shown here is derived from an EMBL/GenBank/DDBJ whole genome shotgun (WGS) entry which is preliminary data.</text>
</comment>
<dbReference type="Proteomes" id="UP000020218">
    <property type="component" value="Unassembled WGS sequence"/>
</dbReference>
<accession>A0A011MYF6</accession>
<dbReference type="Pfam" id="PF05597">
    <property type="entry name" value="Phasin"/>
    <property type="match status" value="1"/>
</dbReference>
<dbReference type="EMBL" id="JFAX01000009">
    <property type="protein sequence ID" value="EXI67601.1"/>
    <property type="molecule type" value="Genomic_DNA"/>
</dbReference>
<dbReference type="STRING" id="1454001.AW08_01863"/>
<name>A0A011MYF6_9PROT</name>
<evidence type="ECO:0000313" key="1">
    <source>
        <dbReference type="EMBL" id="EXI67601.1"/>
    </source>
</evidence>
<sequence>MSNPSSNLIDRMQAEQLLSQTREGLRKLWLCSLGAYSLATRSSMQTFQTLVREGQAMQPKARQQIEETSAELKSSATATIERGEQLVRERFLRPLDFVILATRRDIEQLSLRVIQLSAEVQKLASGKIKSLDKPAAKAEAGAIVGSA</sequence>
<dbReference type="PANTHER" id="PTHR38664:SF1">
    <property type="entry name" value="SLR0058 PROTEIN"/>
    <property type="match status" value="1"/>
</dbReference>
<gene>
    <name evidence="1" type="ORF">AW08_01863</name>
</gene>
<dbReference type="InterPro" id="IPR008769">
    <property type="entry name" value="PhaF_PhaI"/>
</dbReference>
<reference evidence="1" key="1">
    <citation type="submission" date="2014-02" db="EMBL/GenBank/DDBJ databases">
        <title>Expanding our view of genomic diversity in Candidatus Accumulibacter clades.</title>
        <authorList>
            <person name="Skennerton C.T."/>
            <person name="Barr J.J."/>
            <person name="Slater F.R."/>
            <person name="Bond P.L."/>
            <person name="Tyson G.W."/>
        </authorList>
    </citation>
    <scope>NUCLEOTIDE SEQUENCE [LARGE SCALE GENOMIC DNA]</scope>
</reference>
<keyword evidence="2" id="KW-1185">Reference proteome</keyword>
<proteinExistence type="predicted"/>
<organism evidence="1 2">
    <name type="scientific">Candidatus Accumulibacter adjunctus</name>
    <dbReference type="NCBI Taxonomy" id="1454001"/>
    <lineage>
        <taxon>Bacteria</taxon>
        <taxon>Pseudomonadati</taxon>
        <taxon>Pseudomonadota</taxon>
        <taxon>Betaproteobacteria</taxon>
        <taxon>Candidatus Accumulibacter</taxon>
    </lineage>
</organism>
<dbReference type="AlphaFoldDB" id="A0A011MYF6"/>
<evidence type="ECO:0000313" key="2">
    <source>
        <dbReference type="Proteomes" id="UP000020218"/>
    </source>
</evidence>
<dbReference type="PANTHER" id="PTHR38664">
    <property type="entry name" value="SLR0058 PROTEIN"/>
    <property type="match status" value="1"/>
</dbReference>
<protein>
    <submittedName>
        <fullName evidence="1">Poly(Hydroxyalkanoate) granule-associated protein</fullName>
    </submittedName>
</protein>